<dbReference type="AlphaFoldDB" id="A0A2P2MNW4"/>
<protein>
    <submittedName>
        <fullName evidence="1">Uncharacterized protein</fullName>
    </submittedName>
</protein>
<proteinExistence type="predicted"/>
<name>A0A2P2MNW4_RHIMU</name>
<accession>A0A2P2MNW4</accession>
<reference evidence="1" key="1">
    <citation type="submission" date="2018-02" db="EMBL/GenBank/DDBJ databases">
        <title>Rhizophora mucronata_Transcriptome.</title>
        <authorList>
            <person name="Meera S.P."/>
            <person name="Sreeshan A."/>
            <person name="Augustine A."/>
        </authorList>
    </citation>
    <scope>NUCLEOTIDE SEQUENCE</scope>
    <source>
        <tissue evidence="1">Leaf</tissue>
    </source>
</reference>
<evidence type="ECO:0000313" key="1">
    <source>
        <dbReference type="EMBL" id="MBX31898.1"/>
    </source>
</evidence>
<organism evidence="1">
    <name type="scientific">Rhizophora mucronata</name>
    <name type="common">Asiatic mangrove</name>
    <dbReference type="NCBI Taxonomy" id="61149"/>
    <lineage>
        <taxon>Eukaryota</taxon>
        <taxon>Viridiplantae</taxon>
        <taxon>Streptophyta</taxon>
        <taxon>Embryophyta</taxon>
        <taxon>Tracheophyta</taxon>
        <taxon>Spermatophyta</taxon>
        <taxon>Magnoliopsida</taxon>
        <taxon>eudicotyledons</taxon>
        <taxon>Gunneridae</taxon>
        <taxon>Pentapetalae</taxon>
        <taxon>rosids</taxon>
        <taxon>fabids</taxon>
        <taxon>Malpighiales</taxon>
        <taxon>Rhizophoraceae</taxon>
        <taxon>Rhizophora</taxon>
    </lineage>
</organism>
<sequence>MQLNSHFLPSSSTLLSHLGKTNFPLQFSKLSLNFRLQGHHHLHLGNAIFLFQFAKLAEFSVFPW</sequence>
<dbReference type="EMBL" id="GGEC01051414">
    <property type="protein sequence ID" value="MBX31898.1"/>
    <property type="molecule type" value="Transcribed_RNA"/>
</dbReference>